<dbReference type="Proteomes" id="UP000789920">
    <property type="component" value="Unassembled WGS sequence"/>
</dbReference>
<proteinExistence type="predicted"/>
<evidence type="ECO:0000313" key="1">
    <source>
        <dbReference type="EMBL" id="CAG8806553.1"/>
    </source>
</evidence>
<name>A0ACA9RS29_9GLOM</name>
<sequence length="54" mass="6085">MHHLIKYGIPNHVTFSPHSEAESCPDSRSNELNISTNAAEIIEEQTMAYVAFRP</sequence>
<dbReference type="EMBL" id="CAJVQC010066582">
    <property type="protein sequence ID" value="CAG8806553.1"/>
    <property type="molecule type" value="Genomic_DNA"/>
</dbReference>
<organism evidence="1 2">
    <name type="scientific">Racocetra persica</name>
    <dbReference type="NCBI Taxonomy" id="160502"/>
    <lineage>
        <taxon>Eukaryota</taxon>
        <taxon>Fungi</taxon>
        <taxon>Fungi incertae sedis</taxon>
        <taxon>Mucoromycota</taxon>
        <taxon>Glomeromycotina</taxon>
        <taxon>Glomeromycetes</taxon>
        <taxon>Diversisporales</taxon>
        <taxon>Gigasporaceae</taxon>
        <taxon>Racocetra</taxon>
    </lineage>
</organism>
<gene>
    <name evidence="1" type="ORF">RPERSI_LOCUS22184</name>
</gene>
<evidence type="ECO:0000313" key="2">
    <source>
        <dbReference type="Proteomes" id="UP000789920"/>
    </source>
</evidence>
<protein>
    <submittedName>
        <fullName evidence="1">33925_t:CDS:1</fullName>
    </submittedName>
</protein>
<keyword evidence="2" id="KW-1185">Reference proteome</keyword>
<reference evidence="1" key="1">
    <citation type="submission" date="2021-06" db="EMBL/GenBank/DDBJ databases">
        <authorList>
            <person name="Kallberg Y."/>
            <person name="Tangrot J."/>
            <person name="Rosling A."/>
        </authorList>
    </citation>
    <scope>NUCLEOTIDE SEQUENCE</scope>
    <source>
        <strain evidence="1">MA461A</strain>
    </source>
</reference>
<accession>A0ACA9RS29</accession>
<comment type="caution">
    <text evidence="1">The sequence shown here is derived from an EMBL/GenBank/DDBJ whole genome shotgun (WGS) entry which is preliminary data.</text>
</comment>